<gene>
    <name evidence="1" type="ordered locus">LHK_02440</name>
</gene>
<dbReference type="AlphaFoldDB" id="C1DB83"/>
<dbReference type="KEGG" id="lhk:LHK_02440"/>
<reference evidence="1 2" key="1">
    <citation type="journal article" date="2009" name="PLoS Genet.">
        <title>The complete genome and proteome of Laribacter hongkongensis reveal potential mechanisms for adaptations to different temperatures and habitats.</title>
        <authorList>
            <person name="Woo P.C."/>
            <person name="Lau S.K."/>
            <person name="Tse H."/>
            <person name="Teng J.L."/>
            <person name="Curreem S.O."/>
            <person name="Tsang A.K."/>
            <person name="Fan R.Y."/>
            <person name="Wong G.K."/>
            <person name="Huang Y."/>
            <person name="Loman N.J."/>
            <person name="Snyder L.A."/>
            <person name="Cai J.J."/>
            <person name="Huang J.D."/>
            <person name="Mak W."/>
            <person name="Pallen M.J."/>
            <person name="Lok S."/>
            <person name="Yuen K.Y."/>
        </authorList>
    </citation>
    <scope>NUCLEOTIDE SEQUENCE [LARGE SCALE GENOMIC DNA]</scope>
    <source>
        <strain evidence="1 2">HLHK9</strain>
    </source>
</reference>
<evidence type="ECO:0000313" key="2">
    <source>
        <dbReference type="Proteomes" id="UP000002010"/>
    </source>
</evidence>
<dbReference type="Proteomes" id="UP000002010">
    <property type="component" value="Chromosome"/>
</dbReference>
<organism evidence="1 2">
    <name type="scientific">Laribacter hongkongensis (strain HLHK9)</name>
    <dbReference type="NCBI Taxonomy" id="557598"/>
    <lineage>
        <taxon>Bacteria</taxon>
        <taxon>Pseudomonadati</taxon>
        <taxon>Pseudomonadota</taxon>
        <taxon>Betaproteobacteria</taxon>
        <taxon>Neisseriales</taxon>
        <taxon>Aquaspirillaceae</taxon>
        <taxon>Laribacter</taxon>
    </lineage>
</organism>
<dbReference type="HOGENOM" id="CLU_2807138_0_0_4"/>
<sequence>MCSRCPACATSLSPPLISMTHRPARWKKRLPVMGSYQLGRELGSEDIRSLSAFLRTMTGEWRGKRLQ</sequence>
<protein>
    <submittedName>
        <fullName evidence="1">Uncharacterized protein</fullName>
    </submittedName>
</protein>
<accession>C1DB83</accession>
<dbReference type="EMBL" id="CP001154">
    <property type="protein sequence ID" value="ACO75422.1"/>
    <property type="molecule type" value="Genomic_DNA"/>
</dbReference>
<evidence type="ECO:0000313" key="1">
    <source>
        <dbReference type="EMBL" id="ACO75422.1"/>
    </source>
</evidence>
<name>C1DB83_LARHH</name>
<keyword evidence="2" id="KW-1185">Reference proteome</keyword>
<proteinExistence type="predicted"/>
<dbReference type="STRING" id="557598.LHK_02440"/>